<protein>
    <recommendedName>
        <fullName evidence="4">Type II secretion system protein</fullName>
    </recommendedName>
</protein>
<evidence type="ECO:0000313" key="2">
    <source>
        <dbReference type="EMBL" id="KZC23070.1"/>
    </source>
</evidence>
<sequence>MTVRRECGFAYLLMLFLIALLAISMLAMGTLEYYAKVRSDEVELLRVGAEFRHALASYRNAVEPRTYPTSLDELVLDRRAGVLRRHLRKIYADPITRTRDWGVVVEVGGIIGVYSKSQRKPLKVAGFDPEDAGLEGAEHYSDWIFSPVRATPEATVDSGLR</sequence>
<name>A0A154QFR5_9GAMM</name>
<proteinExistence type="predicted"/>
<feature type="transmembrane region" description="Helical" evidence="1">
    <location>
        <begin position="12"/>
        <end position="35"/>
    </location>
</feature>
<keyword evidence="1" id="KW-0472">Membrane</keyword>
<keyword evidence="1" id="KW-1133">Transmembrane helix</keyword>
<keyword evidence="1" id="KW-0812">Transmembrane</keyword>
<evidence type="ECO:0000256" key="1">
    <source>
        <dbReference type="SAM" id="Phobius"/>
    </source>
</evidence>
<dbReference type="EMBL" id="LVJS01000050">
    <property type="protein sequence ID" value="KZC23070.1"/>
    <property type="molecule type" value="Genomic_DNA"/>
</dbReference>
<evidence type="ECO:0000313" key="3">
    <source>
        <dbReference type="Proteomes" id="UP000076131"/>
    </source>
</evidence>
<dbReference type="AlphaFoldDB" id="A0A154QFR5"/>
<evidence type="ECO:0008006" key="4">
    <source>
        <dbReference type="Google" id="ProtNLM"/>
    </source>
</evidence>
<dbReference type="STRING" id="416169.RHOFW104T7_15300"/>
<dbReference type="Proteomes" id="UP000076131">
    <property type="component" value="Unassembled WGS sequence"/>
</dbReference>
<accession>A0A154QFR5</accession>
<gene>
    <name evidence="2" type="ORF">RHOFW104T7_15300</name>
</gene>
<keyword evidence="3" id="KW-1185">Reference proteome</keyword>
<dbReference type="eggNOG" id="COG2165">
    <property type="taxonomic scope" value="Bacteria"/>
</dbReference>
<reference evidence="2 3" key="1">
    <citation type="journal article" date="2016" name="MBio">
        <title>Lateral Gene Transfer in a Heavy Metal-Contaminated-Groundwater Microbial Community.</title>
        <authorList>
            <person name="Hemme C.L."/>
            <person name="Green S.J."/>
            <person name="Rishishwar L."/>
            <person name="Prakash O."/>
            <person name="Pettenato A."/>
            <person name="Chakraborty R."/>
            <person name="Deutschbauer A.M."/>
            <person name="Van Nostrand J.D."/>
            <person name="Wu L."/>
            <person name="He Z."/>
            <person name="Jordan I.K."/>
            <person name="Hazen T.C."/>
            <person name="Arkin A.P."/>
            <person name="Kostka J.E."/>
            <person name="Zhou J."/>
        </authorList>
    </citation>
    <scope>NUCLEOTIDE SEQUENCE [LARGE SCALE GENOMIC DNA]</scope>
    <source>
        <strain evidence="2 3">FW104-T7</strain>
    </source>
</reference>
<comment type="caution">
    <text evidence="2">The sequence shown here is derived from an EMBL/GenBank/DDBJ whole genome shotgun (WGS) entry which is preliminary data.</text>
</comment>
<organism evidence="2 3">
    <name type="scientific">Rhodanobacter thiooxydans</name>
    <dbReference type="NCBI Taxonomy" id="416169"/>
    <lineage>
        <taxon>Bacteria</taxon>
        <taxon>Pseudomonadati</taxon>
        <taxon>Pseudomonadota</taxon>
        <taxon>Gammaproteobacteria</taxon>
        <taxon>Lysobacterales</taxon>
        <taxon>Rhodanobacteraceae</taxon>
        <taxon>Rhodanobacter</taxon>
    </lineage>
</organism>